<protein>
    <submittedName>
        <fullName evidence="1">Uncharacterized protein</fullName>
    </submittedName>
</protein>
<keyword evidence="2" id="KW-1185">Reference proteome</keyword>
<feature type="non-terminal residue" evidence="1">
    <location>
        <position position="84"/>
    </location>
</feature>
<feature type="non-terminal residue" evidence="1">
    <location>
        <position position="1"/>
    </location>
</feature>
<dbReference type="Proteomes" id="UP000031258">
    <property type="component" value="Unassembled WGS sequence"/>
</dbReference>
<proteinExistence type="predicted"/>
<dbReference type="EMBL" id="JSWE01000024">
    <property type="protein sequence ID" value="KIE06235.1"/>
    <property type="molecule type" value="Genomic_DNA"/>
</dbReference>
<name>A0A0C1R1U2_9RICK</name>
<comment type="caution">
    <text evidence="1">The sequence shown here is derived from an EMBL/GenBank/DDBJ whole genome shotgun (WGS) entry which is preliminary data.</text>
</comment>
<dbReference type="AlphaFoldDB" id="A0A0C1R1U2"/>
<reference evidence="1 2" key="1">
    <citation type="submission" date="2014-11" db="EMBL/GenBank/DDBJ databases">
        <title>A Rickettsiales Symbiont of Amoebae With Ancient Features.</title>
        <authorList>
            <person name="Schulz F."/>
            <person name="Martijn J."/>
            <person name="Wascher F."/>
            <person name="Kostanjsek R."/>
            <person name="Ettema T.J."/>
            <person name="Horn M."/>
        </authorList>
    </citation>
    <scope>NUCLEOTIDE SEQUENCE [LARGE SCALE GENOMIC DNA]</scope>
    <source>
        <strain evidence="1 2">UWC36</strain>
    </source>
</reference>
<gene>
    <name evidence="1" type="ORF">NF27_AY00010</name>
</gene>
<organism evidence="1 2">
    <name type="scientific">Candidatus Jidaibacter acanthamoebae</name>
    <dbReference type="NCBI Taxonomy" id="86105"/>
    <lineage>
        <taxon>Bacteria</taxon>
        <taxon>Pseudomonadati</taxon>
        <taxon>Pseudomonadota</taxon>
        <taxon>Alphaproteobacteria</taxon>
        <taxon>Rickettsiales</taxon>
        <taxon>Candidatus Midichloriaceae</taxon>
        <taxon>Candidatus Jidaibacter</taxon>
    </lineage>
</organism>
<evidence type="ECO:0000313" key="1">
    <source>
        <dbReference type="EMBL" id="KIE06235.1"/>
    </source>
</evidence>
<sequence>RVLKYSIGNASTTEIQKEINECEKSGILIRVGNKFTTQELLEKEKQILNYAKKSLGAAKVIINEKHFVKRCQSFEMREKAKDPN</sequence>
<accession>A0A0C1R1U2</accession>
<evidence type="ECO:0000313" key="2">
    <source>
        <dbReference type="Proteomes" id="UP000031258"/>
    </source>
</evidence>
<dbReference type="RefSeq" id="WP_039454577.1">
    <property type="nucleotide sequence ID" value="NZ_JSWE01000024.1"/>
</dbReference>